<keyword evidence="4" id="KW-1185">Reference proteome</keyword>
<dbReference type="SMART" id="SM00174">
    <property type="entry name" value="RHO"/>
    <property type="match status" value="1"/>
</dbReference>
<dbReference type="Proteomes" id="UP000001542">
    <property type="component" value="Unassembled WGS sequence"/>
</dbReference>
<dbReference type="PROSITE" id="PS51420">
    <property type="entry name" value="RHO"/>
    <property type="match status" value="1"/>
</dbReference>
<dbReference type="SMART" id="SM00175">
    <property type="entry name" value="RAB"/>
    <property type="match status" value="1"/>
</dbReference>
<comment type="similarity">
    <text evidence="1">Belongs to the small GTPase superfamily. Rab family.</text>
</comment>
<dbReference type="EMBL" id="DS113269">
    <property type="protein sequence ID" value="EAY14499.1"/>
    <property type="molecule type" value="Genomic_DNA"/>
</dbReference>
<dbReference type="Gene3D" id="3.10.28.10">
    <property type="entry name" value="Homing endonucleases"/>
    <property type="match status" value="1"/>
</dbReference>
<dbReference type="PROSITE" id="PS51419">
    <property type="entry name" value="RAB"/>
    <property type="match status" value="1"/>
</dbReference>
<dbReference type="OMA" id="CARIDIE"/>
<dbReference type="GO" id="GO:0003924">
    <property type="term" value="F:GTPase activity"/>
    <property type="evidence" value="ECO:0000318"/>
    <property type="project" value="GO_Central"/>
</dbReference>
<dbReference type="VEuPathDB" id="TrichDB:TVAGG3_0321430"/>
<gene>
    <name evidence="3" type="ORF">TVAG_388290</name>
</gene>
<dbReference type="GO" id="GO:0005769">
    <property type="term" value="C:early endosome"/>
    <property type="evidence" value="ECO:0000318"/>
    <property type="project" value="GO_Central"/>
</dbReference>
<dbReference type="GO" id="GO:0006886">
    <property type="term" value="P:intracellular protein transport"/>
    <property type="evidence" value="ECO:0000318"/>
    <property type="project" value="GO_Central"/>
</dbReference>
<dbReference type="InParanoid" id="A2DYG4"/>
<reference evidence="3" key="1">
    <citation type="submission" date="2006-10" db="EMBL/GenBank/DDBJ databases">
        <authorList>
            <person name="Amadeo P."/>
            <person name="Zhao Q."/>
            <person name="Wortman J."/>
            <person name="Fraser-Liggett C."/>
            <person name="Carlton J."/>
        </authorList>
    </citation>
    <scope>NUCLEOTIDE SEQUENCE</scope>
    <source>
        <strain evidence="3">G3</strain>
    </source>
</reference>
<dbReference type="CDD" id="cd00154">
    <property type="entry name" value="Rab"/>
    <property type="match status" value="1"/>
</dbReference>
<dbReference type="PANTHER" id="PTHR47979">
    <property type="entry name" value="DRAB11-RELATED"/>
    <property type="match status" value="1"/>
</dbReference>
<dbReference type="SMART" id="SM00173">
    <property type="entry name" value="RAS"/>
    <property type="match status" value="1"/>
</dbReference>
<name>A2DYG4_TRIV3</name>
<reference evidence="3" key="2">
    <citation type="journal article" date="2007" name="Science">
        <title>Draft genome sequence of the sexually transmitted pathogen Trichomonas vaginalis.</title>
        <authorList>
            <person name="Carlton J.M."/>
            <person name="Hirt R.P."/>
            <person name="Silva J.C."/>
            <person name="Delcher A.L."/>
            <person name="Schatz M."/>
            <person name="Zhao Q."/>
            <person name="Wortman J.R."/>
            <person name="Bidwell S.L."/>
            <person name="Alsmark U.C.M."/>
            <person name="Besteiro S."/>
            <person name="Sicheritz-Ponten T."/>
            <person name="Noel C.J."/>
            <person name="Dacks J.B."/>
            <person name="Foster P.G."/>
            <person name="Simillion C."/>
            <person name="Van de Peer Y."/>
            <person name="Miranda-Saavedra D."/>
            <person name="Barton G.J."/>
            <person name="Westrop G.D."/>
            <person name="Mueller S."/>
            <person name="Dessi D."/>
            <person name="Fiori P.L."/>
            <person name="Ren Q."/>
            <person name="Paulsen I."/>
            <person name="Zhang H."/>
            <person name="Bastida-Corcuera F.D."/>
            <person name="Simoes-Barbosa A."/>
            <person name="Brown M.T."/>
            <person name="Hayes R.D."/>
            <person name="Mukherjee M."/>
            <person name="Okumura C.Y."/>
            <person name="Schneider R."/>
            <person name="Smith A.J."/>
            <person name="Vanacova S."/>
            <person name="Villalvazo M."/>
            <person name="Haas B.J."/>
            <person name="Pertea M."/>
            <person name="Feldblyum T.V."/>
            <person name="Utterback T.R."/>
            <person name="Shu C.L."/>
            <person name="Osoegawa K."/>
            <person name="de Jong P.J."/>
            <person name="Hrdy I."/>
            <person name="Horvathova L."/>
            <person name="Zubacova Z."/>
            <person name="Dolezal P."/>
            <person name="Malik S.B."/>
            <person name="Logsdon J.M. Jr."/>
            <person name="Henze K."/>
            <person name="Gupta A."/>
            <person name="Wang C.C."/>
            <person name="Dunne R.L."/>
            <person name="Upcroft J.A."/>
            <person name="Upcroft P."/>
            <person name="White O."/>
            <person name="Salzberg S.L."/>
            <person name="Tang P."/>
            <person name="Chiu C.-H."/>
            <person name="Lee Y.-S."/>
            <person name="Embley T.M."/>
            <person name="Coombs G.H."/>
            <person name="Mottram J.C."/>
            <person name="Tachezy J."/>
            <person name="Fraser-Liggett C.M."/>
            <person name="Johnson P.J."/>
        </authorList>
    </citation>
    <scope>NUCLEOTIDE SEQUENCE [LARGE SCALE GENOMIC DNA]</scope>
    <source>
        <strain evidence="3">G3</strain>
    </source>
</reference>
<dbReference type="RefSeq" id="XP_001326722.1">
    <property type="nucleotide sequence ID" value="XM_001326687.1"/>
</dbReference>
<dbReference type="InterPro" id="IPR050209">
    <property type="entry name" value="Rab_GTPases_membrane_traffic"/>
</dbReference>
<dbReference type="InterPro" id="IPR027434">
    <property type="entry name" value="Homing_endonucl"/>
</dbReference>
<dbReference type="eggNOG" id="KOG0097">
    <property type="taxonomic scope" value="Eukaryota"/>
</dbReference>
<dbReference type="KEGG" id="tva:4772488"/>
<dbReference type="NCBIfam" id="TIGR00231">
    <property type="entry name" value="small_GTP"/>
    <property type="match status" value="1"/>
</dbReference>
<dbReference type="AlphaFoldDB" id="A2DYG4"/>
<dbReference type="Pfam" id="PF00071">
    <property type="entry name" value="Ras"/>
    <property type="match status" value="1"/>
</dbReference>
<dbReference type="InterPro" id="IPR027417">
    <property type="entry name" value="P-loop_NTPase"/>
</dbReference>
<dbReference type="GO" id="GO:0012505">
    <property type="term" value="C:endomembrane system"/>
    <property type="evidence" value="ECO:0000318"/>
    <property type="project" value="GO_Central"/>
</dbReference>
<sequence>MKYSKLTTTQFLSLLELSSPTINTNELYTCTRNANVTIQNIDDVFTVLKAVKKYMKFNIFDDIIDFLKENDNEMHDYAEEIIKLEQQIKELQNEKNQTQENSDHSLDILSETSSSDEPEELCARIDIESIASEKRILKLVVMGDTEVGKTCLLNRLIKNVFTVNTPKTIGLCFSYYYIHNQKGRILLHIWDVAGEEKYRTITSNFYKSTDFALICFDLTNKASFKDLESWYTEIIKNATPGIKFVIVGNKKDCDENRVVTSEEAMNFAKSHGAAFYIETSAKTGANVRELFLRIAQ</sequence>
<dbReference type="FunFam" id="3.40.50.300:FF:000808">
    <property type="entry name" value="Small GTP-binding protein, putative"/>
    <property type="match status" value="1"/>
</dbReference>
<dbReference type="PROSITE" id="PS51421">
    <property type="entry name" value="RAS"/>
    <property type="match status" value="1"/>
</dbReference>
<feature type="region of interest" description="Disordered" evidence="2">
    <location>
        <begin position="93"/>
        <end position="114"/>
    </location>
</feature>
<evidence type="ECO:0000313" key="4">
    <source>
        <dbReference type="Proteomes" id="UP000001542"/>
    </source>
</evidence>
<dbReference type="STRING" id="5722.A2DYG4"/>
<dbReference type="Gene3D" id="3.40.50.300">
    <property type="entry name" value="P-loop containing nucleotide triphosphate hydrolases"/>
    <property type="match status" value="1"/>
</dbReference>
<evidence type="ECO:0000256" key="2">
    <source>
        <dbReference type="SAM" id="MobiDB-lite"/>
    </source>
</evidence>
<protein>
    <submittedName>
        <fullName evidence="3">Ras family protein</fullName>
    </submittedName>
</protein>
<proteinExistence type="inferred from homology"/>
<dbReference type="GO" id="GO:0005525">
    <property type="term" value="F:GTP binding"/>
    <property type="evidence" value="ECO:0007669"/>
    <property type="project" value="InterPro"/>
</dbReference>
<dbReference type="InterPro" id="IPR001806">
    <property type="entry name" value="Small_GTPase"/>
</dbReference>
<dbReference type="InterPro" id="IPR005225">
    <property type="entry name" value="Small_GTP-bd"/>
</dbReference>
<dbReference type="VEuPathDB" id="TrichDB:TVAG_388290"/>
<evidence type="ECO:0000256" key="1">
    <source>
        <dbReference type="ARBA" id="ARBA00006270"/>
    </source>
</evidence>
<organism evidence="3 4">
    <name type="scientific">Trichomonas vaginalis (strain ATCC PRA-98 / G3)</name>
    <dbReference type="NCBI Taxonomy" id="412133"/>
    <lineage>
        <taxon>Eukaryota</taxon>
        <taxon>Metamonada</taxon>
        <taxon>Parabasalia</taxon>
        <taxon>Trichomonadida</taxon>
        <taxon>Trichomonadidae</taxon>
        <taxon>Trichomonas</taxon>
    </lineage>
</organism>
<evidence type="ECO:0000313" key="3">
    <source>
        <dbReference type="EMBL" id="EAY14499.1"/>
    </source>
</evidence>
<dbReference type="SUPFAM" id="SSF52540">
    <property type="entry name" value="P-loop containing nucleoside triphosphate hydrolases"/>
    <property type="match status" value="1"/>
</dbReference>
<accession>A2DYG4</accession>
<dbReference type="PRINTS" id="PR00449">
    <property type="entry name" value="RASTRNSFRMNG"/>
</dbReference>